<dbReference type="GO" id="GO:0008897">
    <property type="term" value="F:holo-[acyl-carrier-protein] synthase activity"/>
    <property type="evidence" value="ECO:0007669"/>
    <property type="project" value="TreeGrafter"/>
</dbReference>
<feature type="binding site" evidence="1">
    <location>
        <begin position="38"/>
        <end position="39"/>
    </location>
    <ligand>
        <name>CoA</name>
        <dbReference type="ChEBI" id="CHEBI:57287"/>
    </ligand>
</feature>
<name>A0A511US04_9GAMM</name>
<evidence type="ECO:0000256" key="1">
    <source>
        <dbReference type="PIRSR" id="PIRSR603542-1"/>
    </source>
</evidence>
<dbReference type="RefSeq" id="WP_146876289.1">
    <property type="nucleotide sequence ID" value="NZ_BJXV01000020.1"/>
</dbReference>
<dbReference type="PANTHER" id="PTHR38096">
    <property type="entry name" value="ENTEROBACTIN SYNTHASE COMPONENT D"/>
    <property type="match status" value="1"/>
</dbReference>
<evidence type="ECO:0000259" key="3">
    <source>
        <dbReference type="Pfam" id="PF17837"/>
    </source>
</evidence>
<dbReference type="EMBL" id="BJXV01000020">
    <property type="protein sequence ID" value="GEN29384.1"/>
    <property type="molecule type" value="Genomic_DNA"/>
</dbReference>
<reference evidence="4 5" key="1">
    <citation type="submission" date="2019-07" db="EMBL/GenBank/DDBJ databases">
        <title>Whole genome shotgun sequence of Halomonas variabilis NBRC 102410.</title>
        <authorList>
            <person name="Hosoyama A."/>
            <person name="Uohara A."/>
            <person name="Ohji S."/>
            <person name="Ichikawa N."/>
        </authorList>
    </citation>
    <scope>NUCLEOTIDE SEQUENCE [LARGE SCALE GENOMIC DNA]</scope>
    <source>
        <strain evidence="4 5">NBRC 102410</strain>
    </source>
</reference>
<evidence type="ECO:0000313" key="5">
    <source>
        <dbReference type="Proteomes" id="UP000321303"/>
    </source>
</evidence>
<dbReference type="GO" id="GO:0046872">
    <property type="term" value="F:metal ion binding"/>
    <property type="evidence" value="ECO:0007669"/>
    <property type="project" value="UniProtKB-KW"/>
</dbReference>
<protein>
    <recommendedName>
        <fullName evidence="3">4'-phosphopantetheinyl transferase N-terminal domain-containing protein</fullName>
    </recommendedName>
</protein>
<dbReference type="Pfam" id="PF17837">
    <property type="entry name" value="4PPT_N"/>
    <property type="match status" value="1"/>
</dbReference>
<feature type="binding site" evidence="2">
    <location>
        <position position="60"/>
    </location>
    <ligand>
        <name>Mg(2+)</name>
        <dbReference type="ChEBI" id="CHEBI:18420"/>
    </ligand>
</feature>
<evidence type="ECO:0000256" key="2">
    <source>
        <dbReference type="PIRSR" id="PIRSR603542-2"/>
    </source>
</evidence>
<dbReference type="GO" id="GO:0009366">
    <property type="term" value="C:enterobactin synthetase complex"/>
    <property type="evidence" value="ECO:0007669"/>
    <property type="project" value="InterPro"/>
</dbReference>
<evidence type="ECO:0000313" key="4">
    <source>
        <dbReference type="EMBL" id="GEN29384.1"/>
    </source>
</evidence>
<proteinExistence type="predicted"/>
<keyword evidence="5" id="KW-1185">Reference proteome</keyword>
<dbReference type="PANTHER" id="PTHR38096:SF1">
    <property type="entry name" value="ENTEROBACTIN SYNTHASE COMPONENT D"/>
    <property type="match status" value="1"/>
</dbReference>
<dbReference type="OrthoDB" id="8210607at2"/>
<feature type="binding site" evidence="2">
    <location>
        <position position="62"/>
    </location>
    <ligand>
        <name>Mg(2+)</name>
        <dbReference type="ChEBI" id="CHEBI:18420"/>
    </ligand>
</feature>
<feature type="binding site" evidence="1">
    <location>
        <position position="60"/>
    </location>
    <ligand>
        <name>CoA</name>
        <dbReference type="ChEBI" id="CHEBI:57287"/>
    </ligand>
</feature>
<feature type="domain" description="4'-phosphopantetheinyl transferase N-terminal" evidence="3">
    <location>
        <begin position="4"/>
        <end position="49"/>
    </location>
</feature>
<dbReference type="GO" id="GO:0005886">
    <property type="term" value="C:plasma membrane"/>
    <property type="evidence" value="ECO:0007669"/>
    <property type="project" value="TreeGrafter"/>
</dbReference>
<gene>
    <name evidence="4" type="ORF">HVA01_30300</name>
</gene>
<sequence>MSSAARSALAQLGFPSIAIPMGDDRAPVWPANTIGSISHISNVCIAVVTSAFRYRAIGVDMEYMLPLENSHCISIATTDELYHVNGTPDLKILKIIFNERSSF</sequence>
<keyword evidence="2" id="KW-0460">Magnesium</keyword>
<dbReference type="InterPro" id="IPR003542">
    <property type="entry name" value="Enbac_synth_compD-like"/>
</dbReference>
<accession>A0A511US04</accession>
<dbReference type="InterPro" id="IPR041354">
    <property type="entry name" value="4PPT_N"/>
</dbReference>
<keyword evidence="2" id="KW-0479">Metal-binding</keyword>
<dbReference type="AlphaFoldDB" id="A0A511US04"/>
<comment type="cofactor">
    <cofactor evidence="2">
        <name>Mg(2+)</name>
        <dbReference type="ChEBI" id="CHEBI:18420"/>
    </cofactor>
</comment>
<organism evidence="4 5">
    <name type="scientific">Halovibrio variabilis</name>
    <dbReference type="NCBI Taxonomy" id="31910"/>
    <lineage>
        <taxon>Bacteria</taxon>
        <taxon>Pseudomonadati</taxon>
        <taxon>Pseudomonadota</taxon>
        <taxon>Gammaproteobacteria</taxon>
        <taxon>Oceanospirillales</taxon>
        <taxon>Halomonadaceae</taxon>
        <taxon>Halovibrio</taxon>
    </lineage>
</organism>
<dbReference type="Proteomes" id="UP000321303">
    <property type="component" value="Unassembled WGS sequence"/>
</dbReference>
<comment type="caution">
    <text evidence="4">The sequence shown here is derived from an EMBL/GenBank/DDBJ whole genome shotgun (WGS) entry which is preliminary data.</text>
</comment>
<dbReference type="GO" id="GO:0009239">
    <property type="term" value="P:enterobactin biosynthetic process"/>
    <property type="evidence" value="ECO:0007669"/>
    <property type="project" value="InterPro"/>
</dbReference>